<dbReference type="EMBL" id="JANAVZ010000006">
    <property type="protein sequence ID" value="MCT4333583.1"/>
    <property type="molecule type" value="Genomic_DNA"/>
</dbReference>
<comment type="caution">
    <text evidence="2">The sequence shown here is derived from an EMBL/GenBank/DDBJ whole genome shotgun (WGS) entry which is preliminary data.</text>
</comment>
<evidence type="ECO:0000256" key="1">
    <source>
        <dbReference type="SAM" id="SignalP"/>
    </source>
</evidence>
<evidence type="ECO:0000313" key="3">
    <source>
        <dbReference type="Proteomes" id="UP001320702"/>
    </source>
</evidence>
<protein>
    <recommendedName>
        <fullName evidence="4">Lipoprotein</fullName>
    </recommendedName>
</protein>
<evidence type="ECO:0000313" key="2">
    <source>
        <dbReference type="EMBL" id="MCT4333583.1"/>
    </source>
</evidence>
<dbReference type="PROSITE" id="PS51257">
    <property type="entry name" value="PROKAR_LIPOPROTEIN"/>
    <property type="match status" value="1"/>
</dbReference>
<name>A0ABT2KBD3_9RHOB</name>
<keyword evidence="3" id="KW-1185">Reference proteome</keyword>
<sequence>MSKKFILGLVLVSAFAACQRQQPEVDVYTPAVDPVTTEPVYQGKYGAN</sequence>
<dbReference type="Proteomes" id="UP001320702">
    <property type="component" value="Unassembled WGS sequence"/>
</dbReference>
<keyword evidence="1" id="KW-0732">Signal</keyword>
<feature type="chain" id="PRO_5045327203" description="Lipoprotein" evidence="1">
    <location>
        <begin position="17"/>
        <end position="48"/>
    </location>
</feature>
<accession>A0ABT2KBD3</accession>
<gene>
    <name evidence="2" type="ORF">MU516_11980</name>
</gene>
<feature type="signal peptide" evidence="1">
    <location>
        <begin position="1"/>
        <end position="16"/>
    </location>
</feature>
<evidence type="ECO:0008006" key="4">
    <source>
        <dbReference type="Google" id="ProtNLM"/>
    </source>
</evidence>
<organism evidence="2 3">
    <name type="scientific">Paracoccus maritimus</name>
    <dbReference type="NCBI Taxonomy" id="2933292"/>
    <lineage>
        <taxon>Bacteria</taxon>
        <taxon>Pseudomonadati</taxon>
        <taxon>Pseudomonadota</taxon>
        <taxon>Alphaproteobacteria</taxon>
        <taxon>Rhodobacterales</taxon>
        <taxon>Paracoccaceae</taxon>
        <taxon>Paracoccus</taxon>
    </lineage>
</organism>
<dbReference type="RefSeq" id="WP_260277439.1">
    <property type="nucleotide sequence ID" value="NZ_JANAVZ010000006.1"/>
</dbReference>
<reference evidence="2 3" key="1">
    <citation type="submission" date="2022-04" db="EMBL/GenBank/DDBJ databases">
        <title>Paracoccus sp. YLB-12 draft genome sequence.</title>
        <authorList>
            <person name="Yu L."/>
        </authorList>
    </citation>
    <scope>NUCLEOTIDE SEQUENCE [LARGE SCALE GENOMIC DNA]</scope>
    <source>
        <strain evidence="2 3">YLB-12</strain>
    </source>
</reference>
<proteinExistence type="predicted"/>